<evidence type="ECO:0000256" key="1">
    <source>
        <dbReference type="ARBA" id="ARBA00001445"/>
    </source>
</evidence>
<dbReference type="Pfam" id="PF08531">
    <property type="entry name" value="Bac_rhamnosid_N"/>
    <property type="match status" value="1"/>
</dbReference>
<sequence length="901" mass="101015">MAFVENVRFEHYRPENTLGVHETRPRVSWTYESETPFRQHSYNIELSECSLIGDSHIMGSTNVLSSNTCLEPWPLEQPLRSRQRVSIRVQGISEQGERTPWSKPATLEAGLMESTDWQAQLIASPWPKDINAPQPEELFRVFHMIKGTIASARLYITARGVYEAEINGKRVGDYFLAPGWTEYNSVLHYQTYDVTELLLTGNNCIGARVSEGWFNGRFGFEGGRRNIWGSRNSLIVQLEITSMEGIKQTIASDKDWTVMTGPIQRSEIYDGELYDATKEVDGWSTTESGPDRESLCEPWFRVDTLGLLPGSIRLTAGYKEPTRRVESIQPITEITTPSGKTILDFGQNLVGYLRIKSITGQSGHRVIFKHAEVLENGELGTRPLRQCKAMDEYVLKGSTPESPETWEPRFTFHGFRYAQVDHWPKACHLMGSVEAVACHTDMLKIGDFQCSNDMLNKLYNNVTWSMRDNFLSVPSDCPQRDERLGWTGDLALFAPTAAFMYQCTGILRDWLIDFEIAQQTRGGLPAMVVPDVLVGHPLWDLGMPCAIWHDVAVIGPWALYSATGDIEILRAQYGSMRQWINKIERQAGSRTPNLWHPKCLQLGDWLDPGAPPDAPWKSATDTKLVADAFLTQSLRLMSFIAELINNDEDAKIFSIDFTSARTQFQDEWVTPNGRMSSDSQTAYALAICFDLLTPSQRSGAGDRLAHIVRTNRFCIGTGFAGTPYICEALVQTGHTQVAYAMLLNQTCPSWLYPITMGATTTWERWDSMFPDGSINPGDMTSFNHYAFGAVATFLHERVAGLSRSGPGWKRVRIEPMIGGGITSASASHLTPYGLVSVSWKITRRMSFNIDITIPEGVVAEVITPGSLGDRMRLVESGHWSFNTTIEETADWPPKSISSLPF</sequence>
<dbReference type="GO" id="GO:0030596">
    <property type="term" value="F:alpha-L-rhamnosidase activity"/>
    <property type="evidence" value="ECO:0007669"/>
    <property type="project" value="UniProtKB-EC"/>
</dbReference>
<dbReference type="SUPFAM" id="SSF48208">
    <property type="entry name" value="Six-hairpin glycosidases"/>
    <property type="match status" value="1"/>
</dbReference>
<reference evidence="8" key="1">
    <citation type="journal article" date="2021" name="Nat. Commun.">
        <title>Genetic determinants of endophytism in the Arabidopsis root mycobiome.</title>
        <authorList>
            <person name="Mesny F."/>
            <person name="Miyauchi S."/>
            <person name="Thiergart T."/>
            <person name="Pickel B."/>
            <person name="Atanasova L."/>
            <person name="Karlsson M."/>
            <person name="Huettel B."/>
            <person name="Barry K.W."/>
            <person name="Haridas S."/>
            <person name="Chen C."/>
            <person name="Bauer D."/>
            <person name="Andreopoulos W."/>
            <person name="Pangilinan J."/>
            <person name="LaButti K."/>
            <person name="Riley R."/>
            <person name="Lipzen A."/>
            <person name="Clum A."/>
            <person name="Drula E."/>
            <person name="Henrissat B."/>
            <person name="Kohler A."/>
            <person name="Grigoriev I.V."/>
            <person name="Martin F.M."/>
            <person name="Hacquard S."/>
        </authorList>
    </citation>
    <scope>NUCLEOTIDE SEQUENCE</scope>
    <source>
        <strain evidence="8">MPI-CAGE-CH-0243</strain>
    </source>
</reference>
<protein>
    <recommendedName>
        <fullName evidence="2">alpha-L-rhamnosidase</fullName>
        <ecNumber evidence="2">3.2.1.40</ecNumber>
    </recommendedName>
</protein>
<evidence type="ECO:0000313" key="8">
    <source>
        <dbReference type="EMBL" id="KAH7130189.1"/>
    </source>
</evidence>
<evidence type="ECO:0000259" key="6">
    <source>
        <dbReference type="Pfam" id="PF17389"/>
    </source>
</evidence>
<gene>
    <name evidence="8" type="ORF">B0J11DRAFT_602444</name>
</gene>
<accession>A0A9P9ITA1</accession>
<dbReference type="InterPro" id="IPR035396">
    <property type="entry name" value="Bac_rhamnosid6H"/>
</dbReference>
<dbReference type="InterPro" id="IPR013737">
    <property type="entry name" value="Bac_rhamnosid_N"/>
</dbReference>
<comment type="caution">
    <text evidence="8">The sequence shown here is derived from an EMBL/GenBank/DDBJ whole genome shotgun (WGS) entry which is preliminary data.</text>
</comment>
<dbReference type="Gene3D" id="2.60.420.10">
    <property type="entry name" value="Maltose phosphorylase, domain 3"/>
    <property type="match status" value="1"/>
</dbReference>
<dbReference type="EC" id="3.2.1.40" evidence="2"/>
<keyword evidence="3" id="KW-0378">Hydrolase</keyword>
<dbReference type="AlphaFoldDB" id="A0A9P9ITA1"/>
<feature type="domain" description="Alpha-L-rhamnosidase six-hairpin glycosidase" evidence="6">
    <location>
        <begin position="445"/>
        <end position="798"/>
    </location>
</feature>
<dbReference type="Gene3D" id="2.60.120.260">
    <property type="entry name" value="Galactose-binding domain-like"/>
    <property type="match status" value="2"/>
</dbReference>
<feature type="domain" description="Alpha-L-rhamnosidase concanavalin-like" evidence="4">
    <location>
        <begin position="335"/>
        <end position="436"/>
    </location>
</feature>
<evidence type="ECO:0000256" key="2">
    <source>
        <dbReference type="ARBA" id="ARBA00012652"/>
    </source>
</evidence>
<dbReference type="PANTHER" id="PTHR33307:SF6">
    <property type="entry name" value="ALPHA-RHAMNOSIDASE (EUROFUNG)-RELATED"/>
    <property type="match status" value="1"/>
</dbReference>
<keyword evidence="9" id="KW-1185">Reference proteome</keyword>
<dbReference type="InterPro" id="IPR016007">
    <property type="entry name" value="Alpha_rhamnosid"/>
</dbReference>
<dbReference type="Gene3D" id="1.50.10.10">
    <property type="match status" value="1"/>
</dbReference>
<dbReference type="PIRSF" id="PIRSF010631">
    <property type="entry name" value="A-rhamnsds"/>
    <property type="match status" value="1"/>
</dbReference>
<proteinExistence type="predicted"/>
<evidence type="ECO:0000313" key="9">
    <source>
        <dbReference type="Proteomes" id="UP000700596"/>
    </source>
</evidence>
<dbReference type="Pfam" id="PF05592">
    <property type="entry name" value="Bac_rhamnosid"/>
    <property type="match status" value="1"/>
</dbReference>
<dbReference type="GO" id="GO:0005975">
    <property type="term" value="P:carbohydrate metabolic process"/>
    <property type="evidence" value="ECO:0007669"/>
    <property type="project" value="InterPro"/>
</dbReference>
<name>A0A9P9ITA1_9PLEO</name>
<dbReference type="InterPro" id="IPR035398">
    <property type="entry name" value="Bac_rhamnosid_C"/>
</dbReference>
<feature type="domain" description="Bacterial alpha-L-rhamnosidase N-terminal" evidence="5">
    <location>
        <begin position="148"/>
        <end position="287"/>
    </location>
</feature>
<dbReference type="InterPro" id="IPR013783">
    <property type="entry name" value="Ig-like_fold"/>
</dbReference>
<dbReference type="Pfam" id="PF17390">
    <property type="entry name" value="Bac_rhamnosid_C"/>
    <property type="match status" value="1"/>
</dbReference>
<dbReference type="OrthoDB" id="10036721at2759"/>
<dbReference type="PANTHER" id="PTHR33307">
    <property type="entry name" value="ALPHA-RHAMNOSIDASE (EUROFUNG)"/>
    <property type="match status" value="1"/>
</dbReference>
<dbReference type="InterPro" id="IPR012341">
    <property type="entry name" value="6hp_glycosidase-like_sf"/>
</dbReference>
<dbReference type="Pfam" id="PF17389">
    <property type="entry name" value="Bac_rhamnosid6H"/>
    <property type="match status" value="1"/>
</dbReference>
<dbReference type="Pfam" id="PF25788">
    <property type="entry name" value="Ig_Rha78A_N"/>
    <property type="match status" value="1"/>
</dbReference>
<comment type="catalytic activity">
    <reaction evidence="1">
        <text>Hydrolysis of terminal non-reducing alpha-L-rhamnose residues in alpha-L-rhamnosides.</text>
        <dbReference type="EC" id="3.2.1.40"/>
    </reaction>
</comment>
<evidence type="ECO:0000256" key="3">
    <source>
        <dbReference type="ARBA" id="ARBA00022801"/>
    </source>
</evidence>
<organism evidence="8 9">
    <name type="scientific">Dendryphion nanum</name>
    <dbReference type="NCBI Taxonomy" id="256645"/>
    <lineage>
        <taxon>Eukaryota</taxon>
        <taxon>Fungi</taxon>
        <taxon>Dikarya</taxon>
        <taxon>Ascomycota</taxon>
        <taxon>Pezizomycotina</taxon>
        <taxon>Dothideomycetes</taxon>
        <taxon>Pleosporomycetidae</taxon>
        <taxon>Pleosporales</taxon>
        <taxon>Torulaceae</taxon>
        <taxon>Dendryphion</taxon>
    </lineage>
</organism>
<dbReference type="Proteomes" id="UP000700596">
    <property type="component" value="Unassembled WGS sequence"/>
</dbReference>
<feature type="domain" description="Alpha-L-rhamnosidase C-terminal" evidence="7">
    <location>
        <begin position="800"/>
        <end position="872"/>
    </location>
</feature>
<dbReference type="InterPro" id="IPR008928">
    <property type="entry name" value="6-hairpin_glycosidase_sf"/>
</dbReference>
<dbReference type="EMBL" id="JAGMWT010000004">
    <property type="protein sequence ID" value="KAH7130189.1"/>
    <property type="molecule type" value="Genomic_DNA"/>
</dbReference>
<dbReference type="InterPro" id="IPR008902">
    <property type="entry name" value="Rhamnosid_concanavalin"/>
</dbReference>
<dbReference type="Gene3D" id="2.60.40.10">
    <property type="entry name" value="Immunoglobulins"/>
    <property type="match status" value="1"/>
</dbReference>
<evidence type="ECO:0000259" key="7">
    <source>
        <dbReference type="Pfam" id="PF17390"/>
    </source>
</evidence>
<evidence type="ECO:0000259" key="5">
    <source>
        <dbReference type="Pfam" id="PF08531"/>
    </source>
</evidence>
<evidence type="ECO:0000259" key="4">
    <source>
        <dbReference type="Pfam" id="PF05592"/>
    </source>
</evidence>